<keyword evidence="1 4" id="KW-0479">Metal-binding</keyword>
<protein>
    <submittedName>
        <fullName evidence="6">2,3-butanediol dehydrogenase</fullName>
    </submittedName>
</protein>
<dbReference type="Pfam" id="PF08240">
    <property type="entry name" value="ADH_N"/>
    <property type="match status" value="1"/>
</dbReference>
<keyword evidence="7" id="KW-1185">Reference proteome</keyword>
<dbReference type="InterPro" id="IPR013149">
    <property type="entry name" value="ADH-like_C"/>
</dbReference>
<keyword evidence="3" id="KW-0560">Oxidoreductase</keyword>
<dbReference type="Gene3D" id="3.40.50.720">
    <property type="entry name" value="NAD(P)-binding Rossmann-like Domain"/>
    <property type="match status" value="1"/>
</dbReference>
<dbReference type="InterPro" id="IPR011032">
    <property type="entry name" value="GroES-like_sf"/>
</dbReference>
<dbReference type="SUPFAM" id="SSF51735">
    <property type="entry name" value="NAD(P)-binding Rossmann-fold domains"/>
    <property type="match status" value="1"/>
</dbReference>
<proteinExistence type="inferred from homology"/>
<dbReference type="SUPFAM" id="SSF50129">
    <property type="entry name" value="GroES-like"/>
    <property type="match status" value="1"/>
</dbReference>
<evidence type="ECO:0000313" key="7">
    <source>
        <dbReference type="Proteomes" id="UP000657421"/>
    </source>
</evidence>
<dbReference type="InterPro" id="IPR013154">
    <property type="entry name" value="ADH-like_N"/>
</dbReference>
<dbReference type="InterPro" id="IPR020843">
    <property type="entry name" value="ER"/>
</dbReference>
<dbReference type="Proteomes" id="UP000657421">
    <property type="component" value="Unassembled WGS sequence"/>
</dbReference>
<dbReference type="EMBL" id="JACRSZ010000001">
    <property type="protein sequence ID" value="MBC8571847.1"/>
    <property type="molecule type" value="Genomic_DNA"/>
</dbReference>
<dbReference type="SMART" id="SM00829">
    <property type="entry name" value="PKS_ER"/>
    <property type="match status" value="1"/>
</dbReference>
<comment type="similarity">
    <text evidence="4">Belongs to the zinc-containing alcohol dehydrogenase family.</text>
</comment>
<dbReference type="InterPro" id="IPR036291">
    <property type="entry name" value="NAD(P)-bd_dom_sf"/>
</dbReference>
<evidence type="ECO:0000256" key="4">
    <source>
        <dbReference type="RuleBase" id="RU361277"/>
    </source>
</evidence>
<keyword evidence="2 4" id="KW-0862">Zinc</keyword>
<dbReference type="CDD" id="cd08233">
    <property type="entry name" value="butanediol_DH_like"/>
    <property type="match status" value="1"/>
</dbReference>
<accession>A0ABR7N620</accession>
<dbReference type="PROSITE" id="PS00059">
    <property type="entry name" value="ADH_ZINC"/>
    <property type="match status" value="1"/>
</dbReference>
<sequence length="351" mass="38015">MKAAVWHGYKDIRIEEVKEPSPKPGQVKIKVDWAGICGTDRHEYEGPNFIPVKKPHRLTGRVAPLTIGHEFSGEIVELGEGVEGWNVGDKVTANGSLTCGVCEACRSGRYNICQKLGFLGVGDDGAFADYVVVEAAKLFAIPEGVSQRHAAVAEPLACGIHATNLLGDIKGKDVVVIGPGIIGLSAFLGAKYAGAGRILVSGIGDYRKELIEKYGGTYVDASKTDLESFVQQWSDGRLADVVYECIGAEQTLDQAIRISKPGAKLMIMGVFGKKPVIDMNTLQEAERVLYTSQAHVNEIATALEYMKEGKINADELITREVTLDTLVDDGFEYLIQHGPENIKVLIRIGEK</sequence>
<dbReference type="InterPro" id="IPR002328">
    <property type="entry name" value="ADH_Zn_CS"/>
</dbReference>
<evidence type="ECO:0000256" key="3">
    <source>
        <dbReference type="ARBA" id="ARBA00023002"/>
    </source>
</evidence>
<evidence type="ECO:0000256" key="1">
    <source>
        <dbReference type="ARBA" id="ARBA00022723"/>
    </source>
</evidence>
<organism evidence="6 7">
    <name type="scientific">Jingyaoa shaoxingensis</name>
    <dbReference type="NCBI Taxonomy" id="2763671"/>
    <lineage>
        <taxon>Bacteria</taxon>
        <taxon>Bacillati</taxon>
        <taxon>Bacillota</taxon>
        <taxon>Clostridia</taxon>
        <taxon>Lachnospirales</taxon>
        <taxon>Lachnospiraceae</taxon>
        <taxon>Jingyaoa</taxon>
    </lineage>
</organism>
<dbReference type="InterPro" id="IPR050129">
    <property type="entry name" value="Zn_alcohol_dh"/>
</dbReference>
<feature type="domain" description="Enoyl reductase (ER)" evidence="5">
    <location>
        <begin position="8"/>
        <end position="311"/>
    </location>
</feature>
<dbReference type="PANTHER" id="PTHR43401:SF2">
    <property type="entry name" value="L-THREONINE 3-DEHYDROGENASE"/>
    <property type="match status" value="1"/>
</dbReference>
<comment type="cofactor">
    <cofactor evidence="4">
        <name>Zn(2+)</name>
        <dbReference type="ChEBI" id="CHEBI:29105"/>
    </cofactor>
</comment>
<evidence type="ECO:0000256" key="2">
    <source>
        <dbReference type="ARBA" id="ARBA00022833"/>
    </source>
</evidence>
<dbReference type="Gene3D" id="3.90.180.10">
    <property type="entry name" value="Medium-chain alcohol dehydrogenases, catalytic domain"/>
    <property type="match status" value="1"/>
</dbReference>
<evidence type="ECO:0000259" key="5">
    <source>
        <dbReference type="SMART" id="SM00829"/>
    </source>
</evidence>
<dbReference type="PANTHER" id="PTHR43401">
    <property type="entry name" value="L-THREONINE 3-DEHYDROGENASE"/>
    <property type="match status" value="1"/>
</dbReference>
<evidence type="ECO:0000313" key="6">
    <source>
        <dbReference type="EMBL" id="MBC8571847.1"/>
    </source>
</evidence>
<reference evidence="6 7" key="1">
    <citation type="submission" date="2020-08" db="EMBL/GenBank/DDBJ databases">
        <title>Genome public.</title>
        <authorList>
            <person name="Liu C."/>
            <person name="Sun Q."/>
        </authorList>
    </citation>
    <scope>NUCLEOTIDE SEQUENCE [LARGE SCALE GENOMIC DNA]</scope>
    <source>
        <strain evidence="6 7">NSJ-46</strain>
    </source>
</reference>
<comment type="caution">
    <text evidence="6">The sequence shown here is derived from an EMBL/GenBank/DDBJ whole genome shotgun (WGS) entry which is preliminary data.</text>
</comment>
<name>A0ABR7N620_9FIRM</name>
<dbReference type="Pfam" id="PF00107">
    <property type="entry name" value="ADH_zinc_N"/>
    <property type="match status" value="1"/>
</dbReference>
<gene>
    <name evidence="6" type="ORF">H8716_01910</name>
</gene>